<dbReference type="HAMAP" id="MF_00454">
    <property type="entry name" value="FluC"/>
    <property type="match status" value="1"/>
</dbReference>
<keyword evidence="14" id="KW-1185">Reference proteome</keyword>
<dbReference type="RefSeq" id="WP_345428303.1">
    <property type="nucleotide sequence ID" value="NZ_AP031496.1"/>
</dbReference>
<sequence length="128" mass="13939">MGAWLAVAIGGALGAMTRFGISTYWLPVVPGRIPWSTLLVNVVGSLLIGILYVIIVDKGLWSQQWRVLLMTGFMGALTTFSTFSIESVSLLQRQQFGLAGVYVVVSVVACILASFLAIWLTHKILSMY</sequence>
<keyword evidence="8 12" id="KW-0472">Membrane</keyword>
<evidence type="ECO:0000256" key="11">
    <source>
        <dbReference type="ARBA" id="ARBA00035585"/>
    </source>
</evidence>
<name>A0AAV3UAC2_9ALTE</name>
<keyword evidence="6 12" id="KW-0915">Sodium</keyword>
<keyword evidence="2 12" id="KW-1003">Cell membrane</keyword>
<evidence type="ECO:0000256" key="3">
    <source>
        <dbReference type="ARBA" id="ARBA00022519"/>
    </source>
</evidence>
<protein>
    <recommendedName>
        <fullName evidence="12">Fluoride-specific ion channel FluC</fullName>
    </recommendedName>
</protein>
<feature type="transmembrane region" description="Helical" evidence="12">
    <location>
        <begin position="97"/>
        <end position="120"/>
    </location>
</feature>
<evidence type="ECO:0000256" key="6">
    <source>
        <dbReference type="ARBA" id="ARBA00023053"/>
    </source>
</evidence>
<proteinExistence type="inferred from homology"/>
<dbReference type="PANTHER" id="PTHR28259">
    <property type="entry name" value="FLUORIDE EXPORT PROTEIN 1-RELATED"/>
    <property type="match status" value="1"/>
</dbReference>
<evidence type="ECO:0000256" key="8">
    <source>
        <dbReference type="ARBA" id="ARBA00023136"/>
    </source>
</evidence>
<dbReference type="Pfam" id="PF02537">
    <property type="entry name" value="CRCB"/>
    <property type="match status" value="1"/>
</dbReference>
<feature type="transmembrane region" description="Helical" evidence="12">
    <location>
        <begin position="67"/>
        <end position="85"/>
    </location>
</feature>
<keyword evidence="5 12" id="KW-1133">Transmembrane helix</keyword>
<comment type="function">
    <text evidence="12">Fluoride-specific ion channel. Important for reducing fluoride concentration in the cell, thus reducing its toxicity.</text>
</comment>
<dbReference type="Proteomes" id="UP001409585">
    <property type="component" value="Unassembled WGS sequence"/>
</dbReference>
<dbReference type="InterPro" id="IPR003691">
    <property type="entry name" value="FluC"/>
</dbReference>
<reference evidence="14" key="1">
    <citation type="journal article" date="2019" name="Int. J. Syst. Evol. Microbiol.">
        <title>The Global Catalogue of Microorganisms (GCM) 10K type strain sequencing project: providing services to taxonomists for standard genome sequencing and annotation.</title>
        <authorList>
            <consortium name="The Broad Institute Genomics Platform"/>
            <consortium name="The Broad Institute Genome Sequencing Center for Infectious Disease"/>
            <person name="Wu L."/>
            <person name="Ma J."/>
        </authorList>
    </citation>
    <scope>NUCLEOTIDE SEQUENCE [LARGE SCALE GENOMIC DNA]</scope>
    <source>
        <strain evidence="14">JCM 19134</strain>
    </source>
</reference>
<dbReference type="GO" id="GO:0046872">
    <property type="term" value="F:metal ion binding"/>
    <property type="evidence" value="ECO:0007669"/>
    <property type="project" value="UniProtKB-KW"/>
</dbReference>
<comment type="catalytic activity">
    <reaction evidence="11">
        <text>fluoride(in) = fluoride(out)</text>
        <dbReference type="Rhea" id="RHEA:76159"/>
        <dbReference type="ChEBI" id="CHEBI:17051"/>
    </reaction>
    <physiologicalReaction direction="left-to-right" evidence="11">
        <dbReference type="Rhea" id="RHEA:76160"/>
    </physiologicalReaction>
</comment>
<feature type="transmembrane region" description="Helical" evidence="12">
    <location>
        <begin position="38"/>
        <end position="55"/>
    </location>
</feature>
<keyword evidence="7 12" id="KW-0406">Ion transport</keyword>
<keyword evidence="9 12" id="KW-0407">Ion channel</keyword>
<comment type="activity regulation">
    <text evidence="12">Na(+) is not transported, but it plays an essential structural role and its presence is essential for fluoride channel function.</text>
</comment>
<dbReference type="NCBIfam" id="TIGR00494">
    <property type="entry name" value="crcB"/>
    <property type="match status" value="1"/>
</dbReference>
<evidence type="ECO:0000256" key="2">
    <source>
        <dbReference type="ARBA" id="ARBA00022475"/>
    </source>
</evidence>
<evidence type="ECO:0000313" key="14">
    <source>
        <dbReference type="Proteomes" id="UP001409585"/>
    </source>
</evidence>
<evidence type="ECO:0000256" key="9">
    <source>
        <dbReference type="ARBA" id="ARBA00023303"/>
    </source>
</evidence>
<evidence type="ECO:0000256" key="1">
    <source>
        <dbReference type="ARBA" id="ARBA00004651"/>
    </source>
</evidence>
<evidence type="ECO:0000256" key="10">
    <source>
        <dbReference type="ARBA" id="ARBA00035120"/>
    </source>
</evidence>
<dbReference type="EMBL" id="BAABLX010000080">
    <property type="protein sequence ID" value="GAA4962011.1"/>
    <property type="molecule type" value="Genomic_DNA"/>
</dbReference>
<dbReference type="GO" id="GO:0062054">
    <property type="term" value="F:fluoride channel activity"/>
    <property type="evidence" value="ECO:0007669"/>
    <property type="project" value="UniProtKB-UniRule"/>
</dbReference>
<keyword evidence="12" id="KW-0479">Metal-binding</keyword>
<evidence type="ECO:0000256" key="4">
    <source>
        <dbReference type="ARBA" id="ARBA00022692"/>
    </source>
</evidence>
<dbReference type="GO" id="GO:0140114">
    <property type="term" value="P:cellular detoxification of fluoride"/>
    <property type="evidence" value="ECO:0007669"/>
    <property type="project" value="UniProtKB-UniRule"/>
</dbReference>
<gene>
    <name evidence="12 13" type="primary">crcB</name>
    <name evidence="12" type="synonym">fluC</name>
    <name evidence="13" type="ORF">GCM10025791_49560</name>
</gene>
<evidence type="ECO:0000313" key="13">
    <source>
        <dbReference type="EMBL" id="GAA4962011.1"/>
    </source>
</evidence>
<accession>A0AAV3UAC2</accession>
<organism evidence="13 14">
    <name type="scientific">Halioxenophilus aromaticivorans</name>
    <dbReference type="NCBI Taxonomy" id="1306992"/>
    <lineage>
        <taxon>Bacteria</taxon>
        <taxon>Pseudomonadati</taxon>
        <taxon>Pseudomonadota</taxon>
        <taxon>Gammaproteobacteria</taxon>
        <taxon>Alteromonadales</taxon>
        <taxon>Alteromonadaceae</taxon>
        <taxon>Halioxenophilus</taxon>
    </lineage>
</organism>
<evidence type="ECO:0000256" key="5">
    <source>
        <dbReference type="ARBA" id="ARBA00022989"/>
    </source>
</evidence>
<dbReference type="GO" id="GO:0005886">
    <property type="term" value="C:plasma membrane"/>
    <property type="evidence" value="ECO:0007669"/>
    <property type="project" value="UniProtKB-SubCell"/>
</dbReference>
<comment type="subcellular location">
    <subcellularLocation>
        <location evidence="1 12">Cell membrane</location>
        <topology evidence="1 12">Multi-pass membrane protein</topology>
    </subcellularLocation>
</comment>
<dbReference type="PANTHER" id="PTHR28259:SF1">
    <property type="entry name" value="FLUORIDE EXPORT PROTEIN 1-RELATED"/>
    <property type="match status" value="1"/>
</dbReference>
<keyword evidence="3" id="KW-0997">Cell inner membrane</keyword>
<evidence type="ECO:0000256" key="7">
    <source>
        <dbReference type="ARBA" id="ARBA00023065"/>
    </source>
</evidence>
<feature type="binding site" evidence="12">
    <location>
        <position position="78"/>
    </location>
    <ligand>
        <name>Na(+)</name>
        <dbReference type="ChEBI" id="CHEBI:29101"/>
        <note>structural</note>
    </ligand>
</feature>
<keyword evidence="12" id="KW-0813">Transport</keyword>
<feature type="binding site" evidence="12">
    <location>
        <position position="75"/>
    </location>
    <ligand>
        <name>Na(+)</name>
        <dbReference type="ChEBI" id="CHEBI:29101"/>
        <note>structural</note>
    </ligand>
</feature>
<dbReference type="AlphaFoldDB" id="A0AAV3UAC2"/>
<comment type="similarity">
    <text evidence="10 12">Belongs to the fluoride channel Fluc/FEX (TC 1.A.43) family.</text>
</comment>
<comment type="caution">
    <text evidence="13">The sequence shown here is derived from an EMBL/GenBank/DDBJ whole genome shotgun (WGS) entry which is preliminary data.</text>
</comment>
<keyword evidence="4 12" id="KW-0812">Transmembrane</keyword>
<evidence type="ECO:0000256" key="12">
    <source>
        <dbReference type="HAMAP-Rule" id="MF_00454"/>
    </source>
</evidence>